<evidence type="ECO:0000313" key="2">
    <source>
        <dbReference type="Proteomes" id="UP001312893"/>
    </source>
</evidence>
<accession>A0ABU9F2V6</accession>
<evidence type="ECO:0000313" key="1">
    <source>
        <dbReference type="EMBL" id="MEL0550687.1"/>
    </source>
</evidence>
<organism evidence="1 2">
    <name type="scientific">Raoultella lignicola</name>
    <dbReference type="NCBI Taxonomy" id="3040939"/>
    <lineage>
        <taxon>Bacteria</taxon>
        <taxon>Pseudomonadati</taxon>
        <taxon>Pseudomonadota</taxon>
        <taxon>Gammaproteobacteria</taxon>
        <taxon>Enterobacterales</taxon>
        <taxon>Enterobacteriaceae</taxon>
        <taxon>Klebsiella/Raoultella group</taxon>
        <taxon>Raoultella</taxon>
    </lineage>
</organism>
<comment type="caution">
    <text evidence="1">The sequence shown here is derived from an EMBL/GenBank/DDBJ whole genome shotgun (WGS) entry which is preliminary data.</text>
</comment>
<keyword evidence="2" id="KW-1185">Reference proteome</keyword>
<name>A0ABU9F2V6_9ENTR</name>
<reference evidence="1 2" key="1">
    <citation type="submission" date="2024-04" db="EMBL/GenBank/DDBJ databases">
        <title>Two novel Raoultella species associated with bleeding cankers of broadleaf hosts, Raoultella scottia sp. nov. and Raoultella lignicola sp. nov.</title>
        <authorList>
            <person name="Brady C.L."/>
        </authorList>
    </citation>
    <scope>NUCLEOTIDE SEQUENCE [LARGE SCALE GENOMIC DNA]</scope>
    <source>
        <strain evidence="1 2">TW_WC1a.1</strain>
    </source>
</reference>
<protein>
    <submittedName>
        <fullName evidence="1">Uncharacterized protein</fullName>
    </submittedName>
</protein>
<sequence length="122" mass="12742">MSNAYIFNASGVAISVSVNNGNFLSVNPADSTTWVPSVPSTQPPFVNNINPGNGQLGLGPNTITLYPSTSGPSHSANFTLNIPTEVTVSSLQLYLFWKDAENVAFAALNGGQFIQVSPANLA</sequence>
<dbReference type="EMBL" id="JARXNK020000097">
    <property type="protein sequence ID" value="MEL0550687.1"/>
    <property type="molecule type" value="Genomic_DNA"/>
</dbReference>
<dbReference type="Proteomes" id="UP001312893">
    <property type="component" value="Unassembled WGS sequence"/>
</dbReference>
<dbReference type="RefSeq" id="WP_123754781.1">
    <property type="nucleotide sequence ID" value="NZ_JARXNK020000097.1"/>
</dbReference>
<gene>
    <name evidence="1" type="ORF">QFI96_003100</name>
</gene>
<proteinExistence type="predicted"/>